<dbReference type="RefSeq" id="XP_044554919.1">
    <property type="nucleotide sequence ID" value="XM_044699808.1"/>
</dbReference>
<dbReference type="InterPro" id="IPR034085">
    <property type="entry name" value="TOG"/>
</dbReference>
<reference evidence="9 10" key="1">
    <citation type="journal article" date="2018" name="BMC Genomics">
        <title>The genome of Naegleria lovaniensis, the basis for a comparative approach to unravel pathogenicity factors of the human pathogenic amoeba N. fowleri.</title>
        <authorList>
            <person name="Liechti N."/>
            <person name="Schurch N."/>
            <person name="Bruggmann R."/>
            <person name="Wittwer M."/>
        </authorList>
    </citation>
    <scope>NUCLEOTIDE SEQUENCE [LARGE SCALE GENOMIC DNA]</scope>
    <source>
        <strain evidence="9 10">ATCC 30569</strain>
    </source>
</reference>
<name>A0AA88KX43_NAELO</name>
<dbReference type="InterPro" id="IPR011989">
    <property type="entry name" value="ARM-like"/>
</dbReference>
<dbReference type="Pfam" id="PF25574">
    <property type="entry name" value="TPR_IMB1"/>
    <property type="match status" value="1"/>
</dbReference>
<keyword evidence="4" id="KW-0963">Cytoplasm</keyword>
<keyword evidence="7" id="KW-0539">Nucleus</keyword>
<evidence type="ECO:0000256" key="6">
    <source>
        <dbReference type="ARBA" id="ARBA00022927"/>
    </source>
</evidence>
<gene>
    <name evidence="9" type="ORF">C9374_009602</name>
</gene>
<keyword evidence="6" id="KW-0653">Protein transport</keyword>
<dbReference type="GeneID" id="68102056"/>
<dbReference type="Pfam" id="PF18829">
    <property type="entry name" value="Importin_rep_6"/>
    <property type="match status" value="1"/>
</dbReference>
<dbReference type="SMART" id="SM00913">
    <property type="entry name" value="IBN_N"/>
    <property type="match status" value="1"/>
</dbReference>
<evidence type="ECO:0000256" key="7">
    <source>
        <dbReference type="ARBA" id="ARBA00023242"/>
    </source>
</evidence>
<comment type="subcellular location">
    <subcellularLocation>
        <location evidence="2">Cytoplasm</location>
    </subcellularLocation>
    <subcellularLocation>
        <location evidence="1">Nucleus</location>
    </subcellularLocation>
</comment>
<comment type="caution">
    <text evidence="9">The sequence shown here is derived from an EMBL/GenBank/DDBJ whole genome shotgun (WGS) entry which is preliminary data.</text>
</comment>
<keyword evidence="5" id="KW-0677">Repeat</keyword>
<dbReference type="PROSITE" id="PS50166">
    <property type="entry name" value="IMPORTIN_B_NT"/>
    <property type="match status" value="1"/>
</dbReference>
<dbReference type="InterPro" id="IPR057672">
    <property type="entry name" value="TPR_IPO4/5"/>
</dbReference>
<proteinExistence type="predicted"/>
<dbReference type="InterPro" id="IPR041389">
    <property type="entry name" value="Importin_rep_6"/>
</dbReference>
<accession>A0AA88KX43</accession>
<feature type="domain" description="Importin N-terminal" evidence="8">
    <location>
        <begin position="25"/>
        <end position="96"/>
    </location>
</feature>
<dbReference type="Pfam" id="PF25780">
    <property type="entry name" value="TPR_IPO5"/>
    <property type="match status" value="1"/>
</dbReference>
<evidence type="ECO:0000256" key="5">
    <source>
        <dbReference type="ARBA" id="ARBA00022737"/>
    </source>
</evidence>
<dbReference type="Pfam" id="PF03810">
    <property type="entry name" value="IBN_N"/>
    <property type="match status" value="1"/>
</dbReference>
<evidence type="ECO:0000256" key="1">
    <source>
        <dbReference type="ARBA" id="ARBA00004123"/>
    </source>
</evidence>
<dbReference type="InterPro" id="IPR040122">
    <property type="entry name" value="Importin_beta"/>
</dbReference>
<evidence type="ECO:0000313" key="9">
    <source>
        <dbReference type="EMBL" id="KAG2393025.1"/>
    </source>
</evidence>
<keyword evidence="10" id="KW-1185">Reference proteome</keyword>
<dbReference type="AlphaFoldDB" id="A0AA88KX43"/>
<dbReference type="PANTHER" id="PTHR10527">
    <property type="entry name" value="IMPORTIN BETA"/>
    <property type="match status" value="1"/>
</dbReference>
<evidence type="ECO:0000256" key="2">
    <source>
        <dbReference type="ARBA" id="ARBA00004496"/>
    </source>
</evidence>
<dbReference type="InterPro" id="IPR058584">
    <property type="entry name" value="IMB1_TNPO1-like_TPR"/>
</dbReference>
<sequence length="1091" mass="122244">MSNIQEFEQIIANILSHDNSVRNHAEQLFNASKSNPDFCVGSLLHLLRNSQQIHVRSLACVLLRKVITKTDDSLYESLTPQTQQVVKTELLQALAQETVSHIRSKLVYTLSGFVSGLLEENQYPEFLPTIFNWATDQNPLLRSSAMRIFNQLATYLLDRGLDPYLQQIHQLVSSCLQDKDQQVQIDAFEALCSVVNVIEKPKTPAFATCIPQLLNILATQLNDNNTQNASSCIEMLIEVVVSQTSFFKQYASAVVQAMYQVASTSQIEDGVRHLAIEFMVSFSEASPGTVRRIPNFIENLLPLCMNLMLDIEHDENEWSSTYEDNDTELSNYDVGLESLDRLALSGVNPEQVATVAFKYIPDFINNQNDWRYRHTGIMAISQTAEGCNEQYGKYLNEIVQMVVGRLQDPHPRVRYAAIHCAAQMSTDFAGTIQSKFHQLIVPALLQGMGDSYAKVQSHAATAVVNFVEDCENVYVQPYLDSILSKLLDLLKTGRRYVQEQSLSAISAVADCAEHLFINYYDYIMPFLKEILLHGTGKQERVLRSRAIECVSLIGVAVGKEKFSPDARQIMEVLINTQQQTQDSDDPIVQHLHQAYTRIAKCLGEDFIPYLNFTIPPLLKSAAIEPDITISDVDSAGDATEEEGMESVTLSIKGVGDKVISIRTSTLEEKHLACSCLYSYVVVLKDAMLPYVKDITDIMVPLLKFPYMEDIRDTSATIMPKLIKAVKLAVQKGKAQPHTLKGLLDFILLHILPALKVEPDVKTATALTESLNDCVVEVGENSMNADQVALSCEVLKIALLHSLSRKQAIMAEIDHEDDDEEQLRLDADCEAEEQFITTVSEFVGSMMKIQKQFIWAPFKEHLWDTYRVVLEADYSDEEHRIALCVLCDFVEQGERHFMEMFEYIIQCFLAYAPSDNPEVRQAAVYGLGACAKFADASFDPYVEKVVPVLTQQIQREDATYPDSLPATCNAVSALFKCLEFRAPKIGSQFDDLLRFWFSALPVGGDFIEAKIVHEKLVNLVKQGNTVVLGNIEHLIGVFSTVVGTEAVTPETQADMVEIVKHLQQQNPQHVQQALANLPQENSSKLIALCQSK</sequence>
<evidence type="ECO:0000256" key="4">
    <source>
        <dbReference type="ARBA" id="ARBA00022490"/>
    </source>
</evidence>
<dbReference type="GO" id="GO:0006606">
    <property type="term" value="P:protein import into nucleus"/>
    <property type="evidence" value="ECO:0007669"/>
    <property type="project" value="InterPro"/>
</dbReference>
<evidence type="ECO:0000259" key="8">
    <source>
        <dbReference type="PROSITE" id="PS50166"/>
    </source>
</evidence>
<dbReference type="Gene3D" id="1.25.10.10">
    <property type="entry name" value="Leucine-rich Repeat Variant"/>
    <property type="match status" value="1"/>
</dbReference>
<dbReference type="SMART" id="SM01349">
    <property type="entry name" value="TOG"/>
    <property type="match status" value="1"/>
</dbReference>
<dbReference type="InterPro" id="IPR041653">
    <property type="entry name" value="Importin_rep_4"/>
</dbReference>
<dbReference type="GO" id="GO:0005634">
    <property type="term" value="C:nucleus"/>
    <property type="evidence" value="ECO:0007669"/>
    <property type="project" value="UniProtKB-SubCell"/>
</dbReference>
<protein>
    <recommendedName>
        <fullName evidence="8">Importin N-terminal domain-containing protein</fullName>
    </recommendedName>
</protein>
<dbReference type="InterPro" id="IPR016024">
    <property type="entry name" value="ARM-type_fold"/>
</dbReference>
<dbReference type="GO" id="GO:0005737">
    <property type="term" value="C:cytoplasm"/>
    <property type="evidence" value="ECO:0007669"/>
    <property type="project" value="UniProtKB-SubCell"/>
</dbReference>
<evidence type="ECO:0000313" key="10">
    <source>
        <dbReference type="Proteomes" id="UP000816034"/>
    </source>
</evidence>
<dbReference type="Proteomes" id="UP000816034">
    <property type="component" value="Unassembled WGS sequence"/>
</dbReference>
<evidence type="ECO:0000256" key="3">
    <source>
        <dbReference type="ARBA" id="ARBA00022448"/>
    </source>
</evidence>
<dbReference type="Pfam" id="PF13513">
    <property type="entry name" value="HEAT_EZ"/>
    <property type="match status" value="1"/>
</dbReference>
<dbReference type="EMBL" id="PYSW02000003">
    <property type="protein sequence ID" value="KAG2393025.1"/>
    <property type="molecule type" value="Genomic_DNA"/>
</dbReference>
<keyword evidence="3" id="KW-0813">Transport</keyword>
<organism evidence="9 10">
    <name type="scientific">Naegleria lovaniensis</name>
    <name type="common">Amoeba</name>
    <dbReference type="NCBI Taxonomy" id="51637"/>
    <lineage>
        <taxon>Eukaryota</taxon>
        <taxon>Discoba</taxon>
        <taxon>Heterolobosea</taxon>
        <taxon>Tetramitia</taxon>
        <taxon>Eutetramitia</taxon>
        <taxon>Vahlkampfiidae</taxon>
        <taxon>Naegleria</taxon>
    </lineage>
</organism>
<dbReference type="GO" id="GO:0031267">
    <property type="term" value="F:small GTPase binding"/>
    <property type="evidence" value="ECO:0007669"/>
    <property type="project" value="InterPro"/>
</dbReference>
<dbReference type="SUPFAM" id="SSF48371">
    <property type="entry name" value="ARM repeat"/>
    <property type="match status" value="2"/>
</dbReference>
<dbReference type="InterPro" id="IPR001494">
    <property type="entry name" value="Importin-beta_N"/>
</dbReference>
<dbReference type="Pfam" id="PF18808">
    <property type="entry name" value="Importin_rep_4"/>
    <property type="match status" value="1"/>
</dbReference>